<dbReference type="SUPFAM" id="SSF51197">
    <property type="entry name" value="Clavaminate synthase-like"/>
    <property type="match status" value="1"/>
</dbReference>
<comment type="caution">
    <text evidence="2">The sequence shown here is derived from an EMBL/GenBank/DDBJ whole genome shotgun (WGS) entry which is preliminary data.</text>
</comment>
<dbReference type="RefSeq" id="WP_210183239.1">
    <property type="nucleotide sequence ID" value="NZ_MCRJ01000003.1"/>
</dbReference>
<protein>
    <submittedName>
        <fullName evidence="2">Phytanoyl-CoA dioxygenase (PhyH)</fullName>
    </submittedName>
</protein>
<evidence type="ECO:0000313" key="3">
    <source>
        <dbReference type="Proteomes" id="UP000094622"/>
    </source>
</evidence>
<accession>A0A1E3H7V9</accession>
<dbReference type="InterPro" id="IPR008775">
    <property type="entry name" value="Phytyl_CoA_dOase-like"/>
</dbReference>
<evidence type="ECO:0000313" key="2">
    <source>
        <dbReference type="EMBL" id="ODN72394.1"/>
    </source>
</evidence>
<dbReference type="Pfam" id="PF05721">
    <property type="entry name" value="PhyH"/>
    <property type="match status" value="1"/>
</dbReference>
<dbReference type="GO" id="GO:0016706">
    <property type="term" value="F:2-oxoglutarate-dependent dioxygenase activity"/>
    <property type="evidence" value="ECO:0007669"/>
    <property type="project" value="UniProtKB-ARBA"/>
</dbReference>
<reference evidence="2 3" key="1">
    <citation type="submission" date="2016-07" db="EMBL/GenBank/DDBJ databases">
        <title>Draft Genome Sequence of Methylobrevis pamukkalensis PK2.</title>
        <authorList>
            <person name="Vasilenko O.V."/>
            <person name="Doronina N.V."/>
            <person name="Shmareva M.N."/>
            <person name="Tarlachkov S.V."/>
            <person name="Mustakhimov I."/>
            <person name="Trotsenko Y.A."/>
        </authorList>
    </citation>
    <scope>NUCLEOTIDE SEQUENCE [LARGE SCALE GENOMIC DNA]</scope>
    <source>
        <strain evidence="2 3">PK2</strain>
    </source>
</reference>
<feature type="compositionally biased region" description="Low complexity" evidence="1">
    <location>
        <begin position="227"/>
        <end position="253"/>
    </location>
</feature>
<evidence type="ECO:0000256" key="1">
    <source>
        <dbReference type="SAM" id="MobiDB-lite"/>
    </source>
</evidence>
<organism evidence="2 3">
    <name type="scientific">Methylobrevis pamukkalensis</name>
    <dbReference type="NCBI Taxonomy" id="1439726"/>
    <lineage>
        <taxon>Bacteria</taxon>
        <taxon>Pseudomonadati</taxon>
        <taxon>Pseudomonadota</taxon>
        <taxon>Alphaproteobacteria</taxon>
        <taxon>Hyphomicrobiales</taxon>
        <taxon>Pleomorphomonadaceae</taxon>
        <taxon>Methylobrevis</taxon>
    </lineage>
</organism>
<dbReference type="PANTHER" id="PTHR20883:SF49">
    <property type="entry name" value="PHYTANOYL-COA DIOXYGENASE"/>
    <property type="match status" value="1"/>
</dbReference>
<name>A0A1E3H7V9_9HYPH</name>
<dbReference type="AlphaFoldDB" id="A0A1E3H7V9"/>
<keyword evidence="2" id="KW-0223">Dioxygenase</keyword>
<keyword evidence="2" id="KW-0560">Oxidoreductase</keyword>
<feature type="region of interest" description="Disordered" evidence="1">
    <location>
        <begin position="210"/>
        <end position="253"/>
    </location>
</feature>
<dbReference type="PATRIC" id="fig|1439726.3.peg.337"/>
<sequence>MDDVRPASRLVDTATVDAFRTDGATILRGVFADWVAPLREGVAKLMANPSPRERSYTPKDGSARFFQDLCNWQDIAEFEAFVRTSPAGEIAAALMGSTTARFFHDHVLVKEPGNSMVTPWHQDMPYYCVGGRQSVSFWIPLDPVARATTLECVAGTHASGLDHRPERFDGTPLYENDPRAAVPDIDADRDAWRILGWALEPGDAVAFTSAPCTAPRPTPRPRGGGCFPPAGSATMRCSSTAAARARRPSPISR</sequence>
<dbReference type="Proteomes" id="UP000094622">
    <property type="component" value="Unassembled WGS sequence"/>
</dbReference>
<dbReference type="PANTHER" id="PTHR20883">
    <property type="entry name" value="PHYTANOYL-COA DIOXYGENASE DOMAIN CONTAINING 1"/>
    <property type="match status" value="1"/>
</dbReference>
<dbReference type="EMBL" id="MCRJ01000003">
    <property type="protein sequence ID" value="ODN72394.1"/>
    <property type="molecule type" value="Genomic_DNA"/>
</dbReference>
<proteinExistence type="predicted"/>
<keyword evidence="3" id="KW-1185">Reference proteome</keyword>
<dbReference type="Gene3D" id="2.60.120.620">
    <property type="entry name" value="q2cbj1_9rhob like domain"/>
    <property type="match status" value="1"/>
</dbReference>
<dbReference type="GO" id="GO:0005506">
    <property type="term" value="F:iron ion binding"/>
    <property type="evidence" value="ECO:0007669"/>
    <property type="project" value="UniProtKB-ARBA"/>
</dbReference>
<gene>
    <name evidence="2" type="ORF">A6302_00321</name>
</gene>
<feature type="region of interest" description="Disordered" evidence="1">
    <location>
        <begin position="161"/>
        <end position="180"/>
    </location>
</feature>